<name>A0AAD6GRR4_9EURO</name>
<dbReference type="EMBL" id="JAQJAE010000006">
    <property type="protein sequence ID" value="KAJ5588751.1"/>
    <property type="molecule type" value="Genomic_DNA"/>
</dbReference>
<organism evidence="1 2">
    <name type="scientific">Penicillium hordei</name>
    <dbReference type="NCBI Taxonomy" id="40994"/>
    <lineage>
        <taxon>Eukaryota</taxon>
        <taxon>Fungi</taxon>
        <taxon>Dikarya</taxon>
        <taxon>Ascomycota</taxon>
        <taxon>Pezizomycotina</taxon>
        <taxon>Eurotiomycetes</taxon>
        <taxon>Eurotiomycetidae</taxon>
        <taxon>Eurotiales</taxon>
        <taxon>Aspergillaceae</taxon>
        <taxon>Penicillium</taxon>
    </lineage>
</organism>
<dbReference type="AlphaFoldDB" id="A0AAD6GRR4"/>
<dbReference type="GeneID" id="81592725"/>
<dbReference type="Proteomes" id="UP001213799">
    <property type="component" value="Unassembled WGS sequence"/>
</dbReference>
<protein>
    <submittedName>
        <fullName evidence="1">Uncharacterized protein</fullName>
    </submittedName>
</protein>
<reference evidence="1" key="1">
    <citation type="journal article" date="2023" name="IMA Fungus">
        <title>Comparative genomic study of the Penicillium genus elucidates a diverse pangenome and 15 lateral gene transfer events.</title>
        <authorList>
            <person name="Petersen C."/>
            <person name="Sorensen T."/>
            <person name="Nielsen M.R."/>
            <person name="Sondergaard T.E."/>
            <person name="Sorensen J.L."/>
            <person name="Fitzpatrick D.A."/>
            <person name="Frisvad J.C."/>
            <person name="Nielsen K.L."/>
        </authorList>
    </citation>
    <scope>NUCLEOTIDE SEQUENCE</scope>
    <source>
        <strain evidence="1">IBT 12815</strain>
    </source>
</reference>
<comment type="caution">
    <text evidence="1">The sequence shown here is derived from an EMBL/GenBank/DDBJ whole genome shotgun (WGS) entry which is preliminary data.</text>
</comment>
<sequence>MHWLQGVRLWVTHKCDTWLPLGDVNAMIAFALQTSSHPSTIFQCQCLGKAKYSTASAAMAADRLPTIAIIRRTLPQTLL</sequence>
<dbReference type="RefSeq" id="XP_056747770.1">
    <property type="nucleotide sequence ID" value="XM_056902483.1"/>
</dbReference>
<evidence type="ECO:0000313" key="1">
    <source>
        <dbReference type="EMBL" id="KAJ5588751.1"/>
    </source>
</evidence>
<gene>
    <name evidence="1" type="ORF">N7537_011429</name>
</gene>
<keyword evidence="2" id="KW-1185">Reference proteome</keyword>
<proteinExistence type="predicted"/>
<accession>A0AAD6GRR4</accession>
<evidence type="ECO:0000313" key="2">
    <source>
        <dbReference type="Proteomes" id="UP001213799"/>
    </source>
</evidence>
<reference evidence="1" key="2">
    <citation type="submission" date="2023-01" db="EMBL/GenBank/DDBJ databases">
        <authorList>
            <person name="Petersen C."/>
        </authorList>
    </citation>
    <scope>NUCLEOTIDE SEQUENCE</scope>
    <source>
        <strain evidence="1">IBT 12815</strain>
    </source>
</reference>